<dbReference type="RefSeq" id="WP_045094926.1">
    <property type="nucleotide sequence ID" value="NZ_LN614827.1"/>
</dbReference>
<dbReference type="AlphaFoldDB" id="A0A098G403"/>
<evidence type="ECO:0000313" key="2">
    <source>
        <dbReference type="EMBL" id="CEG56215.1"/>
    </source>
</evidence>
<dbReference type="Pfam" id="PF00314">
    <property type="entry name" value="Thaumatin"/>
    <property type="match status" value="1"/>
</dbReference>
<keyword evidence="1" id="KW-0732">Signal</keyword>
<dbReference type="STRING" id="1212491.LFA_0766"/>
<gene>
    <name evidence="2" type="ORF">LFA_0766</name>
</gene>
<dbReference type="InterPro" id="IPR037176">
    <property type="entry name" value="Osmotin/thaumatin-like_sf"/>
</dbReference>
<dbReference type="Proteomes" id="UP000032430">
    <property type="component" value="Chromosome I"/>
</dbReference>
<feature type="chain" id="PRO_5001942618" evidence="1">
    <location>
        <begin position="23"/>
        <end position="781"/>
    </location>
</feature>
<dbReference type="HOGENOM" id="CLU_352951_0_0_6"/>
<proteinExistence type="predicted"/>
<name>A0A098G403_9GAMM</name>
<organism evidence="2 3">
    <name type="scientific">Legionella fallonii LLAP-10</name>
    <dbReference type="NCBI Taxonomy" id="1212491"/>
    <lineage>
        <taxon>Bacteria</taxon>
        <taxon>Pseudomonadati</taxon>
        <taxon>Pseudomonadota</taxon>
        <taxon>Gammaproteobacteria</taxon>
        <taxon>Legionellales</taxon>
        <taxon>Legionellaceae</taxon>
        <taxon>Legionella</taxon>
    </lineage>
</organism>
<dbReference type="EMBL" id="LN614827">
    <property type="protein sequence ID" value="CEG56215.1"/>
    <property type="molecule type" value="Genomic_DNA"/>
</dbReference>
<dbReference type="Gene3D" id="2.60.40.10">
    <property type="entry name" value="Immunoglobulins"/>
    <property type="match status" value="1"/>
</dbReference>
<feature type="signal peptide" evidence="1">
    <location>
        <begin position="1"/>
        <end position="22"/>
    </location>
</feature>
<accession>A0A098G403</accession>
<dbReference type="InterPro" id="IPR013783">
    <property type="entry name" value="Ig-like_fold"/>
</dbReference>
<sequence length="781" mass="80956">MTNIKSCSFLALFLLSSQAISGANPISWQLNQNFGDAVPVGRTSSITYTLTNQLPFPLVKPLLIKKNASPQSEFSYVDNCSGVRLQSKKSCTVQVNLNPLVNGTKSMQLTIAGYDNNQVPLPQITTEATGQIQSGVQGRTTQSLPSTLQAGVSASYSFVFTNEGKTTASNLSVSVSQTVGTANITYNNCTNSLNSGSSCTVSGVYISNSTSPSVQNVSAQLTFSGASGSPATASTSTIITAPPGDIVGSLVSPNYLPPLIVQGTTHNVQFLFTNVTSGSINLGSNSVTCTDSNGHDCSAQISFIASNNSCNIPSLPTTGACQISGTFTAPAATTPAMTYNIQAQLSFTGTGTPATVVTSGSVVASLPTTRTVTLINQCNFPVWFSLNGSSVSNQTCAAGCPSGTSCNASTGECYWNNYGPNSGTYQLASGGGTTTVTIPTPSFSSNGIQWSGNISASTLCNPSSPSGACGQASCGNSNGSTACSPGIGFTQPATQAEITMNLNTDDSYDVEVINGFHIPISMAPMYYSGIPATANNYTCGIPGGYNGGVTTNGFGSCNWDNAIPPSTKNGYYWVTGGGSSCNINTTTTQCPAGQLCGLNSSFNQTCGNFLGYWSADQVCSQSNLSSTVSNYFLCKQALPGNFPTGATLYSLMACSVPTGSTNPTYNSCYLSYPNYTAEQIQTCCGCVDWWNSSETGGVAIGANSTAASCMSQTDPQWNQYVQPMIQWMKATCPSAYTYPFDDKTSGFSCTNNLPSQPNSTGYLITFCEGNSGLPAGITEGR</sequence>
<dbReference type="Gene3D" id="2.60.110.10">
    <property type="entry name" value="Thaumatin"/>
    <property type="match status" value="2"/>
</dbReference>
<evidence type="ECO:0000256" key="1">
    <source>
        <dbReference type="SAM" id="SignalP"/>
    </source>
</evidence>
<dbReference type="PROSITE" id="PS51367">
    <property type="entry name" value="THAUMATIN_2"/>
    <property type="match status" value="1"/>
</dbReference>
<protein>
    <submittedName>
        <fullName evidence="2">Thaumatin domain-containing protein</fullName>
    </submittedName>
</protein>
<keyword evidence="3" id="KW-1185">Reference proteome</keyword>
<dbReference type="NCBIfam" id="NF045527">
    <property type="entry name" value="LegT"/>
    <property type="match status" value="1"/>
</dbReference>
<evidence type="ECO:0000313" key="3">
    <source>
        <dbReference type="Proteomes" id="UP000032430"/>
    </source>
</evidence>
<reference evidence="3" key="1">
    <citation type="submission" date="2014-09" db="EMBL/GenBank/DDBJ databases">
        <authorList>
            <person name="Gomez-Valero L."/>
        </authorList>
    </citation>
    <scope>NUCLEOTIDE SEQUENCE [LARGE SCALE GENOMIC DNA]</scope>
    <source>
        <strain evidence="3">ATCC700992</strain>
    </source>
</reference>
<dbReference type="InterPro" id="IPR001938">
    <property type="entry name" value="Thaumatin"/>
</dbReference>
<dbReference type="SUPFAM" id="SSF49870">
    <property type="entry name" value="Osmotin, thaumatin-like protein"/>
    <property type="match status" value="1"/>
</dbReference>
<dbReference type="OrthoDB" id="7061668at2"/>
<dbReference type="KEGG" id="lfa:LFA_0766"/>